<keyword evidence="3" id="KW-1185">Reference proteome</keyword>
<proteinExistence type="predicted"/>
<feature type="transmembrane region" description="Helical" evidence="1">
    <location>
        <begin position="150"/>
        <end position="167"/>
    </location>
</feature>
<organism evidence="2 3">
    <name type="scientific">Actinomadura alba</name>
    <dbReference type="NCBI Taxonomy" id="406431"/>
    <lineage>
        <taxon>Bacteria</taxon>
        <taxon>Bacillati</taxon>
        <taxon>Actinomycetota</taxon>
        <taxon>Actinomycetes</taxon>
        <taxon>Streptosporangiales</taxon>
        <taxon>Thermomonosporaceae</taxon>
        <taxon>Actinomadura</taxon>
    </lineage>
</organism>
<evidence type="ECO:0000256" key="1">
    <source>
        <dbReference type="SAM" id="Phobius"/>
    </source>
</evidence>
<accession>A0ABR7LSX2</accession>
<dbReference type="RefSeq" id="WP_187244968.1">
    <property type="nucleotide sequence ID" value="NZ_BAAAOK010000037.1"/>
</dbReference>
<dbReference type="EMBL" id="JABVEC010000016">
    <property type="protein sequence ID" value="MBC6467947.1"/>
    <property type="molecule type" value="Genomic_DNA"/>
</dbReference>
<gene>
    <name evidence="2" type="ORF">HKK74_20965</name>
</gene>
<evidence type="ECO:0008006" key="4">
    <source>
        <dbReference type="Google" id="ProtNLM"/>
    </source>
</evidence>
<evidence type="ECO:0000313" key="2">
    <source>
        <dbReference type="EMBL" id="MBC6467947.1"/>
    </source>
</evidence>
<evidence type="ECO:0000313" key="3">
    <source>
        <dbReference type="Proteomes" id="UP000805614"/>
    </source>
</evidence>
<keyword evidence="1" id="KW-0472">Membrane</keyword>
<dbReference type="Proteomes" id="UP000805614">
    <property type="component" value="Unassembled WGS sequence"/>
</dbReference>
<sequence>MTTDAAGHAGTAPLTQTWKWNSDAFAELHWLDRFGDQGWEIERVDRLARFVSHRPISGAQRWEYRRETVAVGGGREPAVGLAAEGWEPCGTWMRFRYFKRPKAAGIAPLDVLPPVPSRRVYWSRRFYLFIAIWLLSMTVGFTGLVMESSFGFFLLAALLFTVPAVAVQRHIRSKG</sequence>
<protein>
    <recommendedName>
        <fullName evidence="4">DUF2812 domain-containing protein</fullName>
    </recommendedName>
</protein>
<reference evidence="2 3" key="1">
    <citation type="submission" date="2020-06" db="EMBL/GenBank/DDBJ databases">
        <title>Actinomadura xiongansis sp. nov., isolated from soil of Baiyangdian.</title>
        <authorList>
            <person name="Zhang X."/>
        </authorList>
    </citation>
    <scope>NUCLEOTIDE SEQUENCE [LARGE SCALE GENOMIC DNA]</scope>
    <source>
        <strain evidence="2 3">HBUM206468</strain>
    </source>
</reference>
<feature type="transmembrane region" description="Helical" evidence="1">
    <location>
        <begin position="126"/>
        <end position="144"/>
    </location>
</feature>
<comment type="caution">
    <text evidence="2">The sequence shown here is derived from an EMBL/GenBank/DDBJ whole genome shotgun (WGS) entry which is preliminary data.</text>
</comment>
<keyword evidence="1" id="KW-1133">Transmembrane helix</keyword>
<keyword evidence="1" id="KW-0812">Transmembrane</keyword>
<name>A0ABR7LSX2_9ACTN</name>